<proteinExistence type="predicted"/>
<name>A0ABP0YD00_9ROSI</name>
<accession>A0ABP0YD00</accession>
<evidence type="ECO:0000313" key="2">
    <source>
        <dbReference type="Proteomes" id="UP001642487"/>
    </source>
</evidence>
<gene>
    <name evidence="1" type="ORF">CITCOLO1_LOCUS10328</name>
</gene>
<keyword evidence="2" id="KW-1185">Reference proteome</keyword>
<evidence type="ECO:0000313" key="1">
    <source>
        <dbReference type="EMBL" id="CAK9318364.1"/>
    </source>
</evidence>
<dbReference type="Proteomes" id="UP001642487">
    <property type="component" value="Chromosome 3"/>
</dbReference>
<dbReference type="EMBL" id="OZ021737">
    <property type="protein sequence ID" value="CAK9318364.1"/>
    <property type="molecule type" value="Genomic_DNA"/>
</dbReference>
<sequence>MQPSQIGLLLPFELREGCSRIQQPRLDHRKRKFSINNQKPIEFLPLASSASRFSVFFSLHFRSCSSRFRVLVFCIWRLFSISLR</sequence>
<organism evidence="1 2">
    <name type="scientific">Citrullus colocynthis</name>
    <name type="common">colocynth</name>
    <dbReference type="NCBI Taxonomy" id="252529"/>
    <lineage>
        <taxon>Eukaryota</taxon>
        <taxon>Viridiplantae</taxon>
        <taxon>Streptophyta</taxon>
        <taxon>Embryophyta</taxon>
        <taxon>Tracheophyta</taxon>
        <taxon>Spermatophyta</taxon>
        <taxon>Magnoliopsida</taxon>
        <taxon>eudicotyledons</taxon>
        <taxon>Gunneridae</taxon>
        <taxon>Pentapetalae</taxon>
        <taxon>rosids</taxon>
        <taxon>fabids</taxon>
        <taxon>Cucurbitales</taxon>
        <taxon>Cucurbitaceae</taxon>
        <taxon>Benincaseae</taxon>
        <taxon>Citrullus</taxon>
    </lineage>
</organism>
<protein>
    <submittedName>
        <fullName evidence="1">Uncharacterized protein</fullName>
    </submittedName>
</protein>
<reference evidence="1 2" key="1">
    <citation type="submission" date="2024-03" db="EMBL/GenBank/DDBJ databases">
        <authorList>
            <person name="Gkanogiannis A."/>
            <person name="Becerra Lopez-Lavalle L."/>
        </authorList>
    </citation>
    <scope>NUCLEOTIDE SEQUENCE [LARGE SCALE GENOMIC DNA]</scope>
</reference>